<dbReference type="Proteomes" id="UP001595912">
    <property type="component" value="Unassembled WGS sequence"/>
</dbReference>
<dbReference type="EMBL" id="JBHSIU010000130">
    <property type="protein sequence ID" value="MFC5007587.1"/>
    <property type="molecule type" value="Genomic_DNA"/>
</dbReference>
<dbReference type="SMART" id="SM00481">
    <property type="entry name" value="POLIIIAc"/>
    <property type="match status" value="1"/>
</dbReference>
<keyword evidence="4" id="KW-1185">Reference proteome</keyword>
<feature type="domain" description="Polymerase/histidinol phosphatase N-terminal" evidence="2">
    <location>
        <begin position="93"/>
        <end position="168"/>
    </location>
</feature>
<dbReference type="InterPro" id="IPR016195">
    <property type="entry name" value="Pol/histidinol_Pase-like"/>
</dbReference>
<dbReference type="InterPro" id="IPR004013">
    <property type="entry name" value="PHP_dom"/>
</dbReference>
<dbReference type="RefSeq" id="WP_380128225.1">
    <property type="nucleotide sequence ID" value="NZ_JBHSIU010000130.1"/>
</dbReference>
<dbReference type="SUPFAM" id="SSF89550">
    <property type="entry name" value="PHP domain-like"/>
    <property type="match status" value="1"/>
</dbReference>
<feature type="compositionally biased region" description="Basic residues" evidence="1">
    <location>
        <begin position="1"/>
        <end position="11"/>
    </location>
</feature>
<name>A0ABV9WFP9_9ACTN</name>
<evidence type="ECO:0000313" key="3">
    <source>
        <dbReference type="EMBL" id="MFC5007587.1"/>
    </source>
</evidence>
<dbReference type="PANTHER" id="PTHR42924:SF11">
    <property type="entry name" value="POLYMERASE_HISTIDINOL PHOSPHATASE N-TERMINAL DOMAIN-CONTAINING PROTEIN"/>
    <property type="match status" value="1"/>
</dbReference>
<dbReference type="NCBIfam" id="TIGR01409">
    <property type="entry name" value="TAT_signal_seq"/>
    <property type="match status" value="1"/>
</dbReference>
<accession>A0ABV9WFP9</accession>
<comment type="caution">
    <text evidence="3">The sequence shown here is derived from an EMBL/GenBank/DDBJ whole genome shotgun (WGS) entry which is preliminary data.</text>
</comment>
<dbReference type="InterPro" id="IPR006311">
    <property type="entry name" value="TAT_signal"/>
</dbReference>
<dbReference type="PROSITE" id="PS51318">
    <property type="entry name" value="TAT"/>
    <property type="match status" value="1"/>
</dbReference>
<reference evidence="4" key="1">
    <citation type="journal article" date="2019" name="Int. J. Syst. Evol. Microbiol.">
        <title>The Global Catalogue of Microorganisms (GCM) 10K type strain sequencing project: providing services to taxonomists for standard genome sequencing and annotation.</title>
        <authorList>
            <consortium name="The Broad Institute Genomics Platform"/>
            <consortium name="The Broad Institute Genome Sequencing Center for Infectious Disease"/>
            <person name="Wu L."/>
            <person name="Ma J."/>
        </authorList>
    </citation>
    <scope>NUCLEOTIDE SEQUENCE [LARGE SCALE GENOMIC DNA]</scope>
    <source>
        <strain evidence="4">CGMCC 4.7152</strain>
    </source>
</reference>
<proteinExistence type="predicted"/>
<dbReference type="InterPro" id="IPR019546">
    <property type="entry name" value="TAT_signal_bac_arc"/>
</dbReference>
<dbReference type="InterPro" id="IPR003141">
    <property type="entry name" value="Pol/His_phosphatase_N"/>
</dbReference>
<evidence type="ECO:0000256" key="1">
    <source>
        <dbReference type="SAM" id="MobiDB-lite"/>
    </source>
</evidence>
<dbReference type="InterPro" id="IPR052018">
    <property type="entry name" value="PHP_domain"/>
</dbReference>
<sequence length="569" mass="60576">MGHGHPHHHHHDAPLGGGDGALPAALDGAVPDSELSPADLSRRGFLRGAGLLGAGAAAGASLLPGAAHAHTAEDVDRHGNTRRHGSGYTWLAGDHHIHTQFSGDGMYRVSDHVRHASAYGLDWMVITDHGGPQHAKIGVDKVNPQIRAARDAYRDMLVFQGLEWNIPMAEHGTVFVLPGANEVPVLKEFENSFDGTAVGAVDPSLVTEALAIAGVRFLARAVDQRLIGDALFVANHPARRGLDSPHELRDWRDAAPRIAVGFEAAPGHQAAGIPKPSGLGGSRGGYDKVPSSASFPGYPLDSYRTYGGFDWMTSTVGGMWDSLLSEGRPWWITANSDSHVVYGETATRPATSDFGNNGHHDDPVYGQPTLLTADDFWPGYYTRTHVGARGFGYAAVMEGIRAGRVWVDHGGLISDLDVQLRQHGTRGGVTLGDTLVVHRGARVELVIRIELANTPNWANFVPALARVDVIRGEVTGPVADRDTFLAPKTKVVTSFAVGRSTGSVTLTYDLGPIETAGYVRLRGTDGRRSAPGLLGAAVDPAGPAPDVAGDADPWQDLWFYANPIWVAPR</sequence>
<evidence type="ECO:0000313" key="4">
    <source>
        <dbReference type="Proteomes" id="UP001595912"/>
    </source>
</evidence>
<feature type="region of interest" description="Disordered" evidence="1">
    <location>
        <begin position="1"/>
        <end position="35"/>
    </location>
</feature>
<protein>
    <submittedName>
        <fullName evidence="3">PHP domain-containing protein</fullName>
    </submittedName>
</protein>
<organism evidence="3 4">
    <name type="scientific">Dactylosporangium cerinum</name>
    <dbReference type="NCBI Taxonomy" id="1434730"/>
    <lineage>
        <taxon>Bacteria</taxon>
        <taxon>Bacillati</taxon>
        <taxon>Actinomycetota</taxon>
        <taxon>Actinomycetes</taxon>
        <taxon>Micromonosporales</taxon>
        <taxon>Micromonosporaceae</taxon>
        <taxon>Dactylosporangium</taxon>
    </lineage>
</organism>
<dbReference type="Gene3D" id="3.20.20.140">
    <property type="entry name" value="Metal-dependent hydrolases"/>
    <property type="match status" value="1"/>
</dbReference>
<dbReference type="PANTHER" id="PTHR42924">
    <property type="entry name" value="EXONUCLEASE"/>
    <property type="match status" value="1"/>
</dbReference>
<dbReference type="Pfam" id="PF02811">
    <property type="entry name" value="PHP"/>
    <property type="match status" value="1"/>
</dbReference>
<evidence type="ECO:0000259" key="2">
    <source>
        <dbReference type="SMART" id="SM00481"/>
    </source>
</evidence>
<gene>
    <name evidence="3" type="ORF">ACFPIJ_58505</name>
</gene>